<proteinExistence type="predicted"/>
<dbReference type="OrthoDB" id="7632410at2"/>
<accession>A0A2U2BRQ8</accession>
<evidence type="ECO:0000256" key="1">
    <source>
        <dbReference type="SAM" id="MobiDB-lite"/>
    </source>
</evidence>
<dbReference type="Proteomes" id="UP000245168">
    <property type="component" value="Unassembled WGS sequence"/>
</dbReference>
<feature type="region of interest" description="Disordered" evidence="1">
    <location>
        <begin position="94"/>
        <end position="113"/>
    </location>
</feature>
<gene>
    <name evidence="3" type="ORF">DDZ18_10755</name>
</gene>
<organism evidence="3 4">
    <name type="scientific">Marinicauda salina</name>
    <dbReference type="NCBI Taxonomy" id="2135793"/>
    <lineage>
        <taxon>Bacteria</taxon>
        <taxon>Pseudomonadati</taxon>
        <taxon>Pseudomonadota</taxon>
        <taxon>Alphaproteobacteria</taxon>
        <taxon>Maricaulales</taxon>
        <taxon>Maricaulaceae</taxon>
        <taxon>Marinicauda</taxon>
    </lineage>
</organism>
<comment type="caution">
    <text evidence="3">The sequence shown here is derived from an EMBL/GenBank/DDBJ whole genome shotgun (WGS) entry which is preliminary data.</text>
</comment>
<dbReference type="RefSeq" id="WP_109253405.1">
    <property type="nucleotide sequence ID" value="NZ_QEXV01000005.1"/>
</dbReference>
<dbReference type="EMBL" id="QEXV01000005">
    <property type="protein sequence ID" value="PWE16682.1"/>
    <property type="molecule type" value="Genomic_DNA"/>
</dbReference>
<feature type="signal peptide" evidence="2">
    <location>
        <begin position="1"/>
        <end position="20"/>
    </location>
</feature>
<sequence length="113" mass="11884">MKTIAFAAAAAFGLSAAAFADHHMAGPAGQSFEISSGEESYVGTFNADGTYTTDTGAEMGWTFEEGELCLTAMTEEGEEDTTCNAWEGMAVGDSVTTSEWSDDGSEITIERIE</sequence>
<evidence type="ECO:0000313" key="3">
    <source>
        <dbReference type="EMBL" id="PWE16682.1"/>
    </source>
</evidence>
<evidence type="ECO:0000256" key="2">
    <source>
        <dbReference type="SAM" id="SignalP"/>
    </source>
</evidence>
<feature type="chain" id="PRO_5015775678" evidence="2">
    <location>
        <begin position="21"/>
        <end position="113"/>
    </location>
</feature>
<name>A0A2U2BRQ8_9PROT</name>
<evidence type="ECO:0000313" key="4">
    <source>
        <dbReference type="Proteomes" id="UP000245168"/>
    </source>
</evidence>
<keyword evidence="2" id="KW-0732">Signal</keyword>
<keyword evidence="4" id="KW-1185">Reference proteome</keyword>
<reference evidence="4" key="1">
    <citation type="submission" date="2018-05" db="EMBL/GenBank/DDBJ databases">
        <authorList>
            <person name="Liu B.-T."/>
        </authorList>
    </citation>
    <scope>NUCLEOTIDE SEQUENCE [LARGE SCALE GENOMIC DNA]</scope>
    <source>
        <strain evidence="4">WD6-1</strain>
    </source>
</reference>
<dbReference type="AlphaFoldDB" id="A0A2U2BRQ8"/>
<protein>
    <submittedName>
        <fullName evidence="3">Uncharacterized protein</fullName>
    </submittedName>
</protein>